<evidence type="ECO:0000313" key="2">
    <source>
        <dbReference type="Proteomes" id="UP000186806"/>
    </source>
</evidence>
<sequence>MKYSENQIIRIGEGARIIGVSRKTLYNWWAKYKTFPPPTEYSPGVRGWRKVVFEQALEKMESAR</sequence>
<keyword evidence="2" id="KW-1185">Reference proteome</keyword>
<evidence type="ECO:0000313" key="1">
    <source>
        <dbReference type="EMBL" id="OLO10464.1"/>
    </source>
</evidence>
<evidence type="ECO:0008006" key="3">
    <source>
        <dbReference type="Google" id="ProtNLM"/>
    </source>
</evidence>
<comment type="caution">
    <text evidence="1">The sequence shown here is derived from an EMBL/GenBank/DDBJ whole genome shotgun (WGS) entry which is preliminary data.</text>
</comment>
<accession>A0A1Q8T9V5</accession>
<reference evidence="1 2" key="1">
    <citation type="submission" date="2016-12" db="EMBL/GenBank/DDBJ databases">
        <title>Draft genome sequences of strains Salinicola socius SMB35, Salinicola sp. MH3R3-1 and Chromohalobacter sp. SMB17 from the Verkhnekamsk potash mining region of Russia.</title>
        <authorList>
            <person name="Mavrodi D.V."/>
            <person name="Olsson B.E."/>
            <person name="Korsakova E.S."/>
            <person name="Pyankova A."/>
            <person name="Mavrodi O.V."/>
            <person name="Plotnikova E.G."/>
        </authorList>
    </citation>
    <scope>NUCLEOTIDE SEQUENCE [LARGE SCALE GENOMIC DNA]</scope>
    <source>
        <strain evidence="1 2">SMB17</strain>
    </source>
</reference>
<proteinExistence type="predicted"/>
<dbReference type="Proteomes" id="UP000186806">
    <property type="component" value="Unassembled WGS sequence"/>
</dbReference>
<dbReference type="EMBL" id="MSDQ01000033">
    <property type="protein sequence ID" value="OLO10464.1"/>
    <property type="molecule type" value="Genomic_DNA"/>
</dbReference>
<dbReference type="RefSeq" id="WP_075369916.1">
    <property type="nucleotide sequence ID" value="NZ_MSDQ01000033.1"/>
</dbReference>
<organism evidence="1 2">
    <name type="scientific">Chromohalobacter japonicus</name>
    <dbReference type="NCBI Taxonomy" id="223900"/>
    <lineage>
        <taxon>Bacteria</taxon>
        <taxon>Pseudomonadati</taxon>
        <taxon>Pseudomonadota</taxon>
        <taxon>Gammaproteobacteria</taxon>
        <taxon>Oceanospirillales</taxon>
        <taxon>Halomonadaceae</taxon>
        <taxon>Chromohalobacter</taxon>
    </lineage>
</organism>
<name>A0A1Q8T9V5_9GAMM</name>
<gene>
    <name evidence="1" type="ORF">BTW10_13985</name>
</gene>
<dbReference type="AlphaFoldDB" id="A0A1Q8T9V5"/>
<protein>
    <recommendedName>
        <fullName evidence="3">AlpA family transcriptional regulator</fullName>
    </recommendedName>
</protein>